<name>A0ABD5B1P6_ELIMR</name>
<comment type="caution">
    <text evidence="1">The sequence shown here is derived from an EMBL/GenBank/DDBJ whole genome shotgun (WGS) entry which is preliminary data.</text>
</comment>
<accession>A0ABD5B1P6</accession>
<protein>
    <submittedName>
        <fullName evidence="1">Abortive infection system antitoxin AbiGi family protein</fullName>
    </submittedName>
</protein>
<evidence type="ECO:0000313" key="1">
    <source>
        <dbReference type="EMBL" id="MDQ8747842.1"/>
    </source>
</evidence>
<dbReference type="RefSeq" id="WP_309046216.1">
    <property type="nucleotide sequence ID" value="NZ_JAUCQJ010000001.1"/>
</dbReference>
<dbReference type="Pfam" id="PF10899">
    <property type="entry name" value="AbiGi"/>
    <property type="match status" value="1"/>
</dbReference>
<dbReference type="EMBL" id="JAUCQJ010000001">
    <property type="protein sequence ID" value="MDQ8747842.1"/>
    <property type="molecule type" value="Genomic_DNA"/>
</dbReference>
<dbReference type="AlphaFoldDB" id="A0ABD5B1P6"/>
<sequence length="267" mass="31516">MAFEQKKINHIFHYTKKISLLKSMLKNGFAASYCFEKVGDNHYYIPMVSFCNISIKDVELYARYGDYGIGMSLDWAIKNAISPVVYTHENTKYRNIHSDINNIQIWNLVEKMIPNILEAKLKGNDDTTDYTEYEKIIQEINRITVPAIQHFKNWKVQYKGKEIITYMEREWRFIPNLPEGESTIIHEASNEFELLRNNEFRKKPHFPELSLQITEISDLRYIMIKNESQRNSIIDILNRKFGKEEVTDSILSGKLLIFNPTSIRNDF</sequence>
<organism evidence="1 2">
    <name type="scientific">Elizabethkingia miricola</name>
    <name type="common">Chryseobacterium miricola</name>
    <dbReference type="NCBI Taxonomy" id="172045"/>
    <lineage>
        <taxon>Bacteria</taxon>
        <taxon>Pseudomonadati</taxon>
        <taxon>Bacteroidota</taxon>
        <taxon>Flavobacteriia</taxon>
        <taxon>Flavobacteriales</taxon>
        <taxon>Weeksellaceae</taxon>
        <taxon>Elizabethkingia</taxon>
    </lineage>
</organism>
<proteinExistence type="predicted"/>
<gene>
    <name evidence="1" type="ORF">QT385_04260</name>
</gene>
<dbReference type="InterPro" id="IPR021223">
    <property type="entry name" value="AbiGi"/>
</dbReference>
<dbReference type="Proteomes" id="UP001239265">
    <property type="component" value="Unassembled WGS sequence"/>
</dbReference>
<evidence type="ECO:0000313" key="2">
    <source>
        <dbReference type="Proteomes" id="UP001239265"/>
    </source>
</evidence>
<reference evidence="1 2" key="1">
    <citation type="submission" date="2023-06" db="EMBL/GenBank/DDBJ databases">
        <title>Nosocomial Elizabethkingia miricola genome.</title>
        <authorList>
            <person name="Morgado S."/>
            <person name="Fonseca E."/>
            <person name="Freitas F."/>
            <person name="Vicente A.C."/>
        </authorList>
    </citation>
    <scope>NUCLEOTIDE SEQUENCE [LARGE SCALE GENOMIC DNA]</scope>
    <source>
        <strain evidence="1 2">EM15</strain>
    </source>
</reference>